<reference evidence="1" key="3">
    <citation type="submission" date="2025-09" db="UniProtKB">
        <authorList>
            <consortium name="Ensembl"/>
        </authorList>
    </citation>
    <scope>IDENTIFICATION</scope>
</reference>
<reference evidence="1 2" key="1">
    <citation type="journal article" date="2011" name="Genome Biol. Evol.">
        <title>Integration of the genetic map and genome assembly of fugu facilitates insights into distinct features of genome evolution in teleosts and mammals.</title>
        <authorList>
            <person name="Kai W."/>
            <person name="Kikuchi K."/>
            <person name="Tohari S."/>
            <person name="Chew A.K."/>
            <person name="Tay A."/>
            <person name="Fujiwara A."/>
            <person name="Hosoya S."/>
            <person name="Suetake H."/>
            <person name="Naruse K."/>
            <person name="Brenner S."/>
            <person name="Suzuki Y."/>
            <person name="Venkatesh B."/>
        </authorList>
    </citation>
    <scope>NUCLEOTIDE SEQUENCE [LARGE SCALE GENOMIC DNA]</scope>
</reference>
<keyword evidence="2" id="KW-1185">Reference proteome</keyword>
<dbReference type="InParanoid" id="A0A674MXZ2"/>
<accession>A0A674MXZ2</accession>
<proteinExistence type="predicted"/>
<protein>
    <submittedName>
        <fullName evidence="1">Uncharacterized protein</fullName>
    </submittedName>
</protein>
<dbReference type="Ensembl" id="ENSTRUT00000075720.1">
    <property type="protein sequence ID" value="ENSTRUP00000066144.1"/>
    <property type="gene ID" value="ENSTRUG00000032591.1"/>
</dbReference>
<dbReference type="Proteomes" id="UP000005226">
    <property type="component" value="Chromosome 12"/>
</dbReference>
<sequence>MSAILLTDVPFIPLFQNARTLRSRSRTENPLILLYISKNSLCDTGMITFQIQCFMCNRQILKLAQKATSDVKEQLHVMFGAKTGALTHS</sequence>
<name>A0A674MXZ2_TAKRU</name>
<reference evidence="1" key="2">
    <citation type="submission" date="2025-08" db="UniProtKB">
        <authorList>
            <consortium name="Ensembl"/>
        </authorList>
    </citation>
    <scope>IDENTIFICATION</scope>
</reference>
<dbReference type="AlphaFoldDB" id="A0A674MXZ2"/>
<evidence type="ECO:0000313" key="1">
    <source>
        <dbReference type="Ensembl" id="ENSTRUP00000066144.1"/>
    </source>
</evidence>
<organism evidence="1 2">
    <name type="scientific">Takifugu rubripes</name>
    <name type="common">Japanese pufferfish</name>
    <name type="synonym">Fugu rubripes</name>
    <dbReference type="NCBI Taxonomy" id="31033"/>
    <lineage>
        <taxon>Eukaryota</taxon>
        <taxon>Metazoa</taxon>
        <taxon>Chordata</taxon>
        <taxon>Craniata</taxon>
        <taxon>Vertebrata</taxon>
        <taxon>Euteleostomi</taxon>
        <taxon>Actinopterygii</taxon>
        <taxon>Neopterygii</taxon>
        <taxon>Teleostei</taxon>
        <taxon>Neoteleostei</taxon>
        <taxon>Acanthomorphata</taxon>
        <taxon>Eupercaria</taxon>
        <taxon>Tetraodontiformes</taxon>
        <taxon>Tetradontoidea</taxon>
        <taxon>Tetraodontidae</taxon>
        <taxon>Takifugu</taxon>
    </lineage>
</organism>
<evidence type="ECO:0000313" key="2">
    <source>
        <dbReference type="Proteomes" id="UP000005226"/>
    </source>
</evidence>